<gene>
    <name evidence="2" type="ORF">FA13DRAFT_1727422</name>
</gene>
<organism evidence="2 3">
    <name type="scientific">Coprinellus micaceus</name>
    <name type="common">Glistening ink-cap mushroom</name>
    <name type="synonym">Coprinus micaceus</name>
    <dbReference type="NCBI Taxonomy" id="71717"/>
    <lineage>
        <taxon>Eukaryota</taxon>
        <taxon>Fungi</taxon>
        <taxon>Dikarya</taxon>
        <taxon>Basidiomycota</taxon>
        <taxon>Agaricomycotina</taxon>
        <taxon>Agaricomycetes</taxon>
        <taxon>Agaricomycetidae</taxon>
        <taxon>Agaricales</taxon>
        <taxon>Agaricineae</taxon>
        <taxon>Psathyrellaceae</taxon>
        <taxon>Coprinellus</taxon>
    </lineage>
</organism>
<feature type="compositionally biased region" description="Low complexity" evidence="1">
    <location>
        <begin position="59"/>
        <end position="94"/>
    </location>
</feature>
<name>A0A4Y7TQM1_COPMI</name>
<protein>
    <submittedName>
        <fullName evidence="2">Uncharacterized protein</fullName>
    </submittedName>
</protein>
<comment type="caution">
    <text evidence="2">The sequence shown here is derived from an EMBL/GenBank/DDBJ whole genome shotgun (WGS) entry which is preliminary data.</text>
</comment>
<feature type="region of interest" description="Disordered" evidence="1">
    <location>
        <begin position="1"/>
        <end position="152"/>
    </location>
</feature>
<accession>A0A4Y7TQM1</accession>
<feature type="region of interest" description="Disordered" evidence="1">
    <location>
        <begin position="202"/>
        <end position="309"/>
    </location>
</feature>
<feature type="region of interest" description="Disordered" evidence="1">
    <location>
        <begin position="168"/>
        <end position="188"/>
    </location>
</feature>
<dbReference type="OrthoDB" id="2683368at2759"/>
<dbReference type="Proteomes" id="UP000298030">
    <property type="component" value="Unassembled WGS sequence"/>
</dbReference>
<dbReference type="EMBL" id="QPFP01000006">
    <property type="protein sequence ID" value="TEB35882.1"/>
    <property type="molecule type" value="Genomic_DNA"/>
</dbReference>
<evidence type="ECO:0000256" key="1">
    <source>
        <dbReference type="SAM" id="MobiDB-lite"/>
    </source>
</evidence>
<sequence length="309" mass="33691">MSDFSAPRRPYGLPSNPRQAASLKHAKSQSNIIQRQPEPVSNAQRSSAPSRARSRSRDTTASSSRDRAASTSRTAPRPRYPPSSSHSVVSSASSDYGVPREDTSSLRSRPKASWNSPPRSTNRVERPPEDAPSEEPDVTTPTNQESTEAAPLWKQVVTTLTVNVSKAISSTVGEGDGEATPVGAESRLTKAMKTYYLSKARDQSELPDWLFSEKERRVTSSRRQKSRDRGASPPPEVVGLPRHRTAMSQDSSPRPPPTTRPQPSNSMSTRRDFRTAGNTADRLAALRERGRHVEKAASTSRIPVGGAGR</sequence>
<feature type="compositionally biased region" description="Polar residues" evidence="1">
    <location>
        <begin position="28"/>
        <end position="44"/>
    </location>
</feature>
<proteinExistence type="predicted"/>
<reference evidence="2 3" key="1">
    <citation type="journal article" date="2019" name="Nat. Ecol. Evol.">
        <title>Megaphylogeny resolves global patterns of mushroom evolution.</title>
        <authorList>
            <person name="Varga T."/>
            <person name="Krizsan K."/>
            <person name="Foldi C."/>
            <person name="Dima B."/>
            <person name="Sanchez-Garcia M."/>
            <person name="Sanchez-Ramirez S."/>
            <person name="Szollosi G.J."/>
            <person name="Szarkandi J.G."/>
            <person name="Papp V."/>
            <person name="Albert L."/>
            <person name="Andreopoulos W."/>
            <person name="Angelini C."/>
            <person name="Antonin V."/>
            <person name="Barry K.W."/>
            <person name="Bougher N.L."/>
            <person name="Buchanan P."/>
            <person name="Buyck B."/>
            <person name="Bense V."/>
            <person name="Catcheside P."/>
            <person name="Chovatia M."/>
            <person name="Cooper J."/>
            <person name="Damon W."/>
            <person name="Desjardin D."/>
            <person name="Finy P."/>
            <person name="Geml J."/>
            <person name="Haridas S."/>
            <person name="Hughes K."/>
            <person name="Justo A."/>
            <person name="Karasinski D."/>
            <person name="Kautmanova I."/>
            <person name="Kiss B."/>
            <person name="Kocsube S."/>
            <person name="Kotiranta H."/>
            <person name="LaButti K.M."/>
            <person name="Lechner B.E."/>
            <person name="Liimatainen K."/>
            <person name="Lipzen A."/>
            <person name="Lukacs Z."/>
            <person name="Mihaltcheva S."/>
            <person name="Morgado L.N."/>
            <person name="Niskanen T."/>
            <person name="Noordeloos M.E."/>
            <person name="Ohm R.A."/>
            <person name="Ortiz-Santana B."/>
            <person name="Ovrebo C."/>
            <person name="Racz N."/>
            <person name="Riley R."/>
            <person name="Savchenko A."/>
            <person name="Shiryaev A."/>
            <person name="Soop K."/>
            <person name="Spirin V."/>
            <person name="Szebenyi C."/>
            <person name="Tomsovsky M."/>
            <person name="Tulloss R.E."/>
            <person name="Uehling J."/>
            <person name="Grigoriev I.V."/>
            <person name="Vagvolgyi C."/>
            <person name="Papp T."/>
            <person name="Martin F.M."/>
            <person name="Miettinen O."/>
            <person name="Hibbett D.S."/>
            <person name="Nagy L.G."/>
        </authorList>
    </citation>
    <scope>NUCLEOTIDE SEQUENCE [LARGE SCALE GENOMIC DNA]</scope>
    <source>
        <strain evidence="2 3">FP101781</strain>
    </source>
</reference>
<dbReference type="AlphaFoldDB" id="A0A4Y7TQM1"/>
<evidence type="ECO:0000313" key="2">
    <source>
        <dbReference type="EMBL" id="TEB35882.1"/>
    </source>
</evidence>
<evidence type="ECO:0000313" key="3">
    <source>
        <dbReference type="Proteomes" id="UP000298030"/>
    </source>
</evidence>
<feature type="compositionally biased region" description="Basic and acidic residues" evidence="1">
    <location>
        <begin position="284"/>
        <end position="295"/>
    </location>
</feature>
<keyword evidence="3" id="KW-1185">Reference proteome</keyword>